<protein>
    <submittedName>
        <fullName evidence="3">Sfi1 domain-containing protein</fullName>
    </submittedName>
</protein>
<proteinExistence type="predicted"/>
<evidence type="ECO:0000313" key="3">
    <source>
        <dbReference type="WBParaSite" id="MCOS_0000283501-mRNA-1"/>
    </source>
</evidence>
<reference evidence="3" key="1">
    <citation type="submission" date="2017-02" db="UniProtKB">
        <authorList>
            <consortium name="WormBaseParasite"/>
        </authorList>
    </citation>
    <scope>IDENTIFICATION</scope>
</reference>
<gene>
    <name evidence="1" type="ORF">MCOS_LOCUS2836</name>
</gene>
<organism evidence="3">
    <name type="scientific">Mesocestoides corti</name>
    <name type="common">Flatworm</name>
    <dbReference type="NCBI Taxonomy" id="53468"/>
    <lineage>
        <taxon>Eukaryota</taxon>
        <taxon>Metazoa</taxon>
        <taxon>Spiralia</taxon>
        <taxon>Lophotrochozoa</taxon>
        <taxon>Platyhelminthes</taxon>
        <taxon>Cestoda</taxon>
        <taxon>Eucestoda</taxon>
        <taxon>Cyclophyllidea</taxon>
        <taxon>Mesocestoididae</taxon>
        <taxon>Mesocestoides</taxon>
    </lineage>
</organism>
<dbReference type="AlphaFoldDB" id="A0A0R3U7M6"/>
<dbReference type="STRING" id="53468.A0A0R3U7M6"/>
<dbReference type="EMBL" id="UXSR01000523">
    <property type="protein sequence ID" value="VDD76833.1"/>
    <property type="molecule type" value="Genomic_DNA"/>
</dbReference>
<dbReference type="WBParaSite" id="MCOS_0000283501-mRNA-1">
    <property type="protein sequence ID" value="MCOS_0000283501-mRNA-1"/>
    <property type="gene ID" value="MCOS_0000283501"/>
</dbReference>
<accession>A0A0R3U7M6</accession>
<name>A0A0R3U7M6_MESCO</name>
<keyword evidence="2" id="KW-1185">Reference proteome</keyword>
<evidence type="ECO:0000313" key="2">
    <source>
        <dbReference type="Proteomes" id="UP000267029"/>
    </source>
</evidence>
<reference evidence="1 2" key="2">
    <citation type="submission" date="2018-10" db="EMBL/GenBank/DDBJ databases">
        <authorList>
            <consortium name="Pathogen Informatics"/>
        </authorList>
    </citation>
    <scope>NUCLEOTIDE SEQUENCE [LARGE SCALE GENOMIC DNA]</scope>
</reference>
<evidence type="ECO:0000313" key="1">
    <source>
        <dbReference type="EMBL" id="VDD76833.1"/>
    </source>
</evidence>
<dbReference type="Proteomes" id="UP000267029">
    <property type="component" value="Unassembled WGS sequence"/>
</dbReference>
<sequence length="257" mass="30503">MQLSISWFSCRFFSRTKLALRVFRALKSFTIISNQRRALMAVVGHRHREHLLHTAFICWSACLDGKSREDSIASRSDKKLLAKALRVWVRHCQGLRKAADKTCAVVLHYQMTLLRRCMQSWMEFYARRNELKAFVVHFKVSLVTDNSQYLSAPLFTMWCFCEHFGCSHRFPESKDARLLRATFREWVSMIARQRRIHRCYLSACALRQKHIIRRFFSCWHQYTLKKAGILELAEAKCHQYKKRLLEKVRPPLTILAF</sequence>